<sequence>MGGGPPDHQLGRELPAPGGQRAVLDPLDQHAHGGASWSLMLLVAAGALIAAATMVAAPETFRGSLDAEPGGATQDGAPSPEAVTTSN</sequence>
<dbReference type="Proteomes" id="UP000299290">
    <property type="component" value="Unassembled WGS sequence"/>
</dbReference>
<evidence type="ECO:0000313" key="4">
    <source>
        <dbReference type="Proteomes" id="UP000299290"/>
    </source>
</evidence>
<feature type="region of interest" description="Disordered" evidence="1">
    <location>
        <begin position="1"/>
        <end position="25"/>
    </location>
</feature>
<organism evidence="3 4">
    <name type="scientific">Streptomyces antimycoticus</name>
    <dbReference type="NCBI Taxonomy" id="68175"/>
    <lineage>
        <taxon>Bacteria</taxon>
        <taxon>Bacillati</taxon>
        <taxon>Actinomycetota</taxon>
        <taxon>Actinomycetes</taxon>
        <taxon>Kitasatosporales</taxon>
        <taxon>Streptomycetaceae</taxon>
        <taxon>Streptomyces</taxon>
        <taxon>Streptomyces violaceusniger group</taxon>
    </lineage>
</organism>
<evidence type="ECO:0000313" key="3">
    <source>
        <dbReference type="EMBL" id="GDY40892.1"/>
    </source>
</evidence>
<accession>A0A4D4JYJ2</accession>
<feature type="region of interest" description="Disordered" evidence="1">
    <location>
        <begin position="62"/>
        <end position="87"/>
    </location>
</feature>
<keyword evidence="2" id="KW-0472">Membrane</keyword>
<evidence type="ECO:0000256" key="2">
    <source>
        <dbReference type="SAM" id="Phobius"/>
    </source>
</evidence>
<keyword evidence="2" id="KW-1133">Transmembrane helix</keyword>
<feature type="transmembrane region" description="Helical" evidence="2">
    <location>
        <begin position="35"/>
        <end position="57"/>
    </location>
</feature>
<keyword evidence="4" id="KW-1185">Reference proteome</keyword>
<dbReference type="AlphaFoldDB" id="A0A4D4JYJ2"/>
<gene>
    <name evidence="3" type="ORF">SANT12839_017740</name>
</gene>
<comment type="caution">
    <text evidence="3">The sequence shown here is derived from an EMBL/GenBank/DDBJ whole genome shotgun (WGS) entry which is preliminary data.</text>
</comment>
<protein>
    <submittedName>
        <fullName evidence="3">Uncharacterized protein</fullName>
    </submittedName>
</protein>
<dbReference type="EMBL" id="BJHV01000001">
    <property type="protein sequence ID" value="GDY40892.1"/>
    <property type="molecule type" value="Genomic_DNA"/>
</dbReference>
<name>A0A4D4JYJ2_9ACTN</name>
<keyword evidence="2" id="KW-0812">Transmembrane</keyword>
<proteinExistence type="predicted"/>
<reference evidence="3 4" key="1">
    <citation type="journal article" date="2020" name="Int. J. Syst. Evol. Microbiol.">
        <title>Reclassification of Streptomyces castelarensis and Streptomyces sporoclivatus as later heterotypic synonyms of Streptomyces antimycoticus.</title>
        <authorList>
            <person name="Komaki H."/>
            <person name="Tamura T."/>
        </authorList>
    </citation>
    <scope>NUCLEOTIDE SEQUENCE [LARGE SCALE GENOMIC DNA]</scope>
    <source>
        <strain evidence="3 4">NBRC 12839</strain>
    </source>
</reference>
<evidence type="ECO:0000256" key="1">
    <source>
        <dbReference type="SAM" id="MobiDB-lite"/>
    </source>
</evidence>